<evidence type="ECO:0000313" key="4">
    <source>
        <dbReference type="EMBL" id="CAF1234492.1"/>
    </source>
</evidence>
<dbReference type="PANTHER" id="PTHR12983:SF9">
    <property type="entry name" value="E3 UBIQUITIN-PROTEIN LIGASE RNF10"/>
    <property type="match status" value="1"/>
</dbReference>
<accession>A0A814YVD4</accession>
<feature type="compositionally biased region" description="Acidic residues" evidence="3">
    <location>
        <begin position="248"/>
        <end position="257"/>
    </location>
</feature>
<dbReference type="EMBL" id="CAJNOE010000475">
    <property type="protein sequence ID" value="CAF1234492.1"/>
    <property type="molecule type" value="Genomic_DNA"/>
</dbReference>
<dbReference type="GO" id="GO:0005737">
    <property type="term" value="C:cytoplasm"/>
    <property type="evidence" value="ECO:0007669"/>
    <property type="project" value="UniProtKB-SubCell"/>
</dbReference>
<sequence length="324" mass="37106">MKINDDDKNHPQPVSASNIQSTRHYFYQADDIYHAYLNGFNTRMLLHEYSSYQQCPDELHVRVEAIESFFMTEELRSQFRSLSHLPLTCEFQVIEIRLHPPIISPLTMQFFTEEIHRRRQHRTRKERLEKRRQQEAEFVESQKLFSHYPPEMMYIPQETFPVNGINSVEEFPAMISTATSSSPPSASIQLSDENFSPPTNVSFAQMLKQQAPANSKPIIINKPIATKTSTIEISTKTKKNKKKKGDNDSDDDQINDNDDYYAAVPNFHSSFSLEGVFDRLKLVNGEEHPVSAGSEVTGNVTTKKKNKKTKQILFATGMGGQAKL</sequence>
<reference evidence="4" key="1">
    <citation type="submission" date="2021-02" db="EMBL/GenBank/DDBJ databases">
        <authorList>
            <person name="Nowell W R."/>
        </authorList>
    </citation>
    <scope>NUCLEOTIDE SEQUENCE</scope>
</reference>
<dbReference type="PANTHER" id="PTHR12983">
    <property type="entry name" value="RING FINGER 10 FAMILY MEMBER"/>
    <property type="match status" value="1"/>
</dbReference>
<gene>
    <name evidence="4" type="ORF">IZO911_LOCUS30440</name>
</gene>
<evidence type="ECO:0000256" key="1">
    <source>
        <dbReference type="ARBA" id="ARBA00004496"/>
    </source>
</evidence>
<dbReference type="GO" id="GO:0045944">
    <property type="term" value="P:positive regulation of transcription by RNA polymerase II"/>
    <property type="evidence" value="ECO:0007669"/>
    <property type="project" value="TreeGrafter"/>
</dbReference>
<name>A0A814YVD4_9BILA</name>
<dbReference type="Proteomes" id="UP000663860">
    <property type="component" value="Unassembled WGS sequence"/>
</dbReference>
<evidence type="ECO:0000256" key="3">
    <source>
        <dbReference type="SAM" id="MobiDB-lite"/>
    </source>
</evidence>
<dbReference type="InterPro" id="IPR039739">
    <property type="entry name" value="MAG2/RNF10"/>
</dbReference>
<evidence type="ECO:0000256" key="2">
    <source>
        <dbReference type="ARBA" id="ARBA00022490"/>
    </source>
</evidence>
<dbReference type="AlphaFoldDB" id="A0A814YVD4"/>
<proteinExistence type="predicted"/>
<keyword evidence="2" id="KW-0963">Cytoplasm</keyword>
<comment type="caution">
    <text evidence="4">The sequence shown here is derived from an EMBL/GenBank/DDBJ whole genome shotgun (WGS) entry which is preliminary data.</text>
</comment>
<comment type="subcellular location">
    <subcellularLocation>
        <location evidence="1">Cytoplasm</location>
    </subcellularLocation>
</comment>
<dbReference type="GO" id="GO:0000976">
    <property type="term" value="F:transcription cis-regulatory region binding"/>
    <property type="evidence" value="ECO:0007669"/>
    <property type="project" value="TreeGrafter"/>
</dbReference>
<feature type="region of interest" description="Disordered" evidence="3">
    <location>
        <begin position="235"/>
        <end position="257"/>
    </location>
</feature>
<organism evidence="4 5">
    <name type="scientific">Adineta steineri</name>
    <dbReference type="NCBI Taxonomy" id="433720"/>
    <lineage>
        <taxon>Eukaryota</taxon>
        <taxon>Metazoa</taxon>
        <taxon>Spiralia</taxon>
        <taxon>Gnathifera</taxon>
        <taxon>Rotifera</taxon>
        <taxon>Eurotatoria</taxon>
        <taxon>Bdelloidea</taxon>
        <taxon>Adinetida</taxon>
        <taxon>Adinetidae</taxon>
        <taxon>Adineta</taxon>
    </lineage>
</organism>
<protein>
    <submittedName>
        <fullName evidence="4">Uncharacterized protein</fullName>
    </submittedName>
</protein>
<evidence type="ECO:0000313" key="5">
    <source>
        <dbReference type="Proteomes" id="UP000663860"/>
    </source>
</evidence>